<dbReference type="InterPro" id="IPR000073">
    <property type="entry name" value="AB_hydrolase_1"/>
</dbReference>
<dbReference type="Pfam" id="PF12697">
    <property type="entry name" value="Abhydrolase_6"/>
    <property type="match status" value="1"/>
</dbReference>
<evidence type="ECO:0000259" key="2">
    <source>
        <dbReference type="Pfam" id="PF12697"/>
    </source>
</evidence>
<dbReference type="EMBL" id="JAUSUH010000007">
    <property type="protein sequence ID" value="MDQ0348816.1"/>
    <property type="molecule type" value="Genomic_DNA"/>
</dbReference>
<dbReference type="Gene3D" id="3.40.50.1820">
    <property type="entry name" value="alpha/beta hydrolase"/>
    <property type="match status" value="1"/>
</dbReference>
<evidence type="ECO:0000313" key="4">
    <source>
        <dbReference type="Proteomes" id="UP001238467"/>
    </source>
</evidence>
<protein>
    <submittedName>
        <fullName evidence="3">Pimeloyl-ACP methyl ester carboxylesterase</fullName>
    </submittedName>
</protein>
<name>A0ABU0DK47_9HYPH</name>
<evidence type="ECO:0000313" key="3">
    <source>
        <dbReference type="EMBL" id="MDQ0348816.1"/>
    </source>
</evidence>
<feature type="domain" description="AB hydrolase-1" evidence="2">
    <location>
        <begin position="36"/>
        <end position="279"/>
    </location>
</feature>
<gene>
    <name evidence="3" type="ORF">J2S76_003250</name>
</gene>
<keyword evidence="4" id="KW-1185">Reference proteome</keyword>
<proteinExistence type="predicted"/>
<keyword evidence="1" id="KW-0378">Hydrolase</keyword>
<dbReference type="InterPro" id="IPR050266">
    <property type="entry name" value="AB_hydrolase_sf"/>
</dbReference>
<dbReference type="PANTHER" id="PTHR43798:SF31">
    <property type="entry name" value="AB HYDROLASE SUPERFAMILY PROTEIN YCLE"/>
    <property type="match status" value="1"/>
</dbReference>
<dbReference type="RefSeq" id="WP_307061962.1">
    <property type="nucleotide sequence ID" value="NZ_JAUSUH010000007.1"/>
</dbReference>
<accession>A0ABU0DK47</accession>
<organism evidence="3 4">
    <name type="scientific">Ancylobacter vacuolatus</name>
    <dbReference type="NCBI Taxonomy" id="223389"/>
    <lineage>
        <taxon>Bacteria</taxon>
        <taxon>Pseudomonadati</taxon>
        <taxon>Pseudomonadota</taxon>
        <taxon>Alphaproteobacteria</taxon>
        <taxon>Hyphomicrobiales</taxon>
        <taxon>Xanthobacteraceae</taxon>
        <taxon>Ancylobacter</taxon>
    </lineage>
</organism>
<reference evidence="3 4" key="1">
    <citation type="submission" date="2023-07" db="EMBL/GenBank/DDBJ databases">
        <title>Genomic Encyclopedia of Type Strains, Phase IV (KMG-IV): sequencing the most valuable type-strain genomes for metagenomic binning, comparative biology and taxonomic classification.</title>
        <authorList>
            <person name="Goeker M."/>
        </authorList>
    </citation>
    <scope>NUCLEOTIDE SEQUENCE [LARGE SCALE GENOMIC DNA]</scope>
    <source>
        <strain evidence="3 4">DSM 1277</strain>
    </source>
</reference>
<evidence type="ECO:0000256" key="1">
    <source>
        <dbReference type="ARBA" id="ARBA00022801"/>
    </source>
</evidence>
<dbReference type="SUPFAM" id="SSF53474">
    <property type="entry name" value="alpha/beta-Hydrolases"/>
    <property type="match status" value="1"/>
</dbReference>
<comment type="caution">
    <text evidence="3">The sequence shown here is derived from an EMBL/GenBank/DDBJ whole genome shotgun (WGS) entry which is preliminary data.</text>
</comment>
<dbReference type="PANTHER" id="PTHR43798">
    <property type="entry name" value="MONOACYLGLYCEROL LIPASE"/>
    <property type="match status" value="1"/>
</dbReference>
<sequence length="292" mass="32272">MHRADDQAARPWIDGSFRTSDGVTLHYLEAGSGKPVILIPGWSQTAEQWKFQIESLSAACHVIAVDMRGHGLSEKPAHGYRISRLAADLHDLICSQDLRNVVLIGHSMGSSVIWSYLEQYGDADIERMVFVDQASAIVGEPGWSEEERLTAGAILSAQEAAELVARLAQDDGSLSASFVRSMFSDHYPADHLDWVLAQNALLPRAYAARLLYDHAFKNWQDVIGRIRRPCLCVGAERSIVPWQAMLASGRAIAGAKTVIFKEEEGGSHFMFLENPIKFNQVLADFLSDYANS</sequence>
<dbReference type="InterPro" id="IPR029058">
    <property type="entry name" value="AB_hydrolase_fold"/>
</dbReference>
<dbReference type="Proteomes" id="UP001238467">
    <property type="component" value="Unassembled WGS sequence"/>
</dbReference>